<reference evidence="3" key="1">
    <citation type="journal article" date="2016" name="Genome Announc.">
        <title>Draft Genome Sequences of Five Rapidly Growing Mycobacterium Species, M. thermoresistibile, M. fortuitum subsp. acetamidolyticum, M. canariasense, M. brisbanense, and M. novocastrense.</title>
        <authorList>
            <person name="Katahira K."/>
            <person name="Ogura Y."/>
            <person name="Gotoh Y."/>
            <person name="Hayashi T."/>
        </authorList>
    </citation>
    <scope>NUCLEOTIDE SEQUENCE [LARGE SCALE GENOMIC DNA]</scope>
    <source>
        <strain evidence="3">JCM15654</strain>
    </source>
</reference>
<dbReference type="AlphaFoldDB" id="A0A117I7L2"/>
<evidence type="ECO:0000313" key="2">
    <source>
        <dbReference type="EMBL" id="GAS91740.1"/>
    </source>
</evidence>
<dbReference type="Proteomes" id="UP000069620">
    <property type="component" value="Unassembled WGS sequence"/>
</dbReference>
<evidence type="ECO:0000313" key="3">
    <source>
        <dbReference type="Proteomes" id="UP000069620"/>
    </source>
</evidence>
<dbReference type="CDD" id="cd07043">
    <property type="entry name" value="STAS_anti-anti-sigma_factors"/>
    <property type="match status" value="1"/>
</dbReference>
<dbReference type="SUPFAM" id="SSF52091">
    <property type="entry name" value="SpoIIaa-like"/>
    <property type="match status" value="1"/>
</dbReference>
<dbReference type="Gene3D" id="3.30.750.24">
    <property type="entry name" value="STAS domain"/>
    <property type="match status" value="1"/>
</dbReference>
<dbReference type="InterPro" id="IPR036513">
    <property type="entry name" value="STAS_dom_sf"/>
</dbReference>
<keyword evidence="3" id="KW-1185">Reference proteome</keyword>
<evidence type="ECO:0000259" key="1">
    <source>
        <dbReference type="PROSITE" id="PS50801"/>
    </source>
</evidence>
<name>A0A117I7L2_9MYCO</name>
<accession>A0A117I7L2</accession>
<protein>
    <submittedName>
        <fullName evidence="2">Anti-anti-sigma regulatory factor</fullName>
    </submittedName>
</protein>
<gene>
    <name evidence="2" type="ORF">RMCB_5836</name>
</gene>
<organism evidence="2 3">
    <name type="scientific">Mycolicibacterium brisbanense</name>
    <dbReference type="NCBI Taxonomy" id="146020"/>
    <lineage>
        <taxon>Bacteria</taxon>
        <taxon>Bacillati</taxon>
        <taxon>Actinomycetota</taxon>
        <taxon>Actinomycetes</taxon>
        <taxon>Mycobacteriales</taxon>
        <taxon>Mycobacteriaceae</taxon>
        <taxon>Mycolicibacterium</taxon>
    </lineage>
</organism>
<reference evidence="3" key="2">
    <citation type="submission" date="2016-02" db="EMBL/GenBank/DDBJ databases">
        <title>Draft genome sequence of five rapidly growing Mycobacterium species.</title>
        <authorList>
            <person name="Katahira K."/>
            <person name="Gotou Y."/>
            <person name="Iida K."/>
            <person name="Ogura Y."/>
            <person name="Hayashi T."/>
        </authorList>
    </citation>
    <scope>NUCLEOTIDE SEQUENCE [LARGE SCALE GENOMIC DNA]</scope>
    <source>
        <strain evidence="3">JCM15654</strain>
    </source>
</reference>
<comment type="caution">
    <text evidence="2">The sequence shown here is derived from an EMBL/GenBank/DDBJ whole genome shotgun (WGS) entry which is preliminary data.</text>
</comment>
<feature type="domain" description="STAS" evidence="1">
    <location>
        <begin position="31"/>
        <end position="81"/>
    </location>
</feature>
<dbReference type="STRING" id="146020.RMCB_5836"/>
<sequence length="139" mass="14665">MHVTSPTAPMTAGGGHTASFATRWLPQSAAVITVHGELDAASAPEFTTYAMRHTFHTRRLVIDLAGVEFFGTAGLAALEDLDGKCSAKSVAWGLTSCPAVDRLLRLSTATLPVYPTVSKALSELDAKAARSLQLVPQSR</sequence>
<proteinExistence type="predicted"/>
<dbReference type="Pfam" id="PF01740">
    <property type="entry name" value="STAS"/>
    <property type="match status" value="1"/>
</dbReference>
<dbReference type="OrthoDB" id="3697150at2"/>
<dbReference type="EMBL" id="BCSX01000051">
    <property type="protein sequence ID" value="GAS91740.1"/>
    <property type="molecule type" value="Genomic_DNA"/>
</dbReference>
<dbReference type="InterPro" id="IPR002645">
    <property type="entry name" value="STAS_dom"/>
</dbReference>
<dbReference type="PROSITE" id="PS50801">
    <property type="entry name" value="STAS"/>
    <property type="match status" value="1"/>
</dbReference>